<evidence type="ECO:0000313" key="4">
    <source>
        <dbReference type="EMBL" id="BFD46464.1"/>
    </source>
</evidence>
<dbReference type="Pfam" id="PF02632">
    <property type="entry name" value="BioY"/>
    <property type="match status" value="1"/>
</dbReference>
<keyword evidence="2 3" id="KW-0472">Membrane</keyword>
<keyword evidence="2" id="KW-0813">Transport</keyword>
<organism evidence="4">
    <name type="scientific">Candidatus Tisiphia endosymbiont of Sergentomyia squamirostris</name>
    <dbReference type="NCBI Taxonomy" id="3113639"/>
    <lineage>
        <taxon>Bacteria</taxon>
        <taxon>Pseudomonadati</taxon>
        <taxon>Pseudomonadota</taxon>
        <taxon>Alphaproteobacteria</taxon>
        <taxon>Rickettsiales</taxon>
        <taxon>Rickettsiaceae</taxon>
        <taxon>Rickettsieae</taxon>
        <taxon>Candidatus Tisiphia</taxon>
    </lineage>
</organism>
<feature type="transmembrane region" description="Helical" evidence="3">
    <location>
        <begin position="20"/>
        <end position="39"/>
    </location>
</feature>
<keyword evidence="3" id="KW-0812">Transmembrane</keyword>
<dbReference type="PANTHER" id="PTHR34295">
    <property type="entry name" value="BIOTIN TRANSPORTER BIOY"/>
    <property type="match status" value="1"/>
</dbReference>
<dbReference type="PANTHER" id="PTHR34295:SF1">
    <property type="entry name" value="BIOTIN TRANSPORTER BIOY"/>
    <property type="match status" value="1"/>
</dbReference>
<feature type="transmembrane region" description="Helical" evidence="3">
    <location>
        <begin position="158"/>
        <end position="183"/>
    </location>
</feature>
<evidence type="ECO:0000256" key="3">
    <source>
        <dbReference type="SAM" id="Phobius"/>
    </source>
</evidence>
<gene>
    <name evidence="4" type="ORF">DMENIID0002_11100</name>
</gene>
<sequence>MTVTNKKTLANFIANKHAVVVVKVMMGVIALFAGAQIIIPTQPVPVSMQTVVVSIIAFTYSPRLSFATILTYLTAGIVGMPMFTKLSSGLYFFLGTTGGYLIGMLLAAPVMGIINSRLSEKFTKRFLAGFFSCLIGHVIIYFLGVSWLTTIIGIKQAIYSGFIVFIPTGLVKILIFSSLYHYITGVNRKNAL</sequence>
<dbReference type="GO" id="GO:0015225">
    <property type="term" value="F:biotin transmembrane transporter activity"/>
    <property type="evidence" value="ECO:0007669"/>
    <property type="project" value="UniProtKB-UniRule"/>
</dbReference>
<evidence type="ECO:0000256" key="1">
    <source>
        <dbReference type="ARBA" id="ARBA00010692"/>
    </source>
</evidence>
<feature type="transmembrane region" description="Helical" evidence="3">
    <location>
        <begin position="51"/>
        <end position="78"/>
    </location>
</feature>
<dbReference type="GO" id="GO:0005886">
    <property type="term" value="C:plasma membrane"/>
    <property type="evidence" value="ECO:0007669"/>
    <property type="project" value="UniProtKB-SubCell"/>
</dbReference>
<dbReference type="Gene3D" id="1.10.1760.20">
    <property type="match status" value="1"/>
</dbReference>
<proteinExistence type="inferred from homology"/>
<evidence type="ECO:0000256" key="2">
    <source>
        <dbReference type="PIRNR" id="PIRNR016661"/>
    </source>
</evidence>
<keyword evidence="2" id="KW-1003">Cell membrane</keyword>
<accession>A0AAT9G9M2</accession>
<feature type="transmembrane region" description="Helical" evidence="3">
    <location>
        <begin position="90"/>
        <end position="114"/>
    </location>
</feature>
<feature type="transmembrane region" description="Helical" evidence="3">
    <location>
        <begin position="126"/>
        <end position="152"/>
    </location>
</feature>
<dbReference type="PIRSF" id="PIRSF016661">
    <property type="entry name" value="BioY"/>
    <property type="match status" value="1"/>
</dbReference>
<reference evidence="4" key="1">
    <citation type="submission" date="2024-01" db="EMBL/GenBank/DDBJ databases">
        <title>Sequencing the genomes of a sandfly, Sergentomyia squamirostris, and its two endosymbionts.</title>
        <authorList>
            <person name="Itokawa K."/>
            <person name="Sanjoba C."/>
        </authorList>
    </citation>
    <scope>NUCLEOTIDE SEQUENCE</scope>
    <source>
        <strain evidence="4">RiSSQ</strain>
    </source>
</reference>
<protein>
    <recommendedName>
        <fullName evidence="2">Biotin transporter</fullName>
    </recommendedName>
</protein>
<comment type="similarity">
    <text evidence="1 2">Belongs to the BioY family.</text>
</comment>
<dbReference type="EMBL" id="AP029170">
    <property type="protein sequence ID" value="BFD46464.1"/>
    <property type="molecule type" value="Genomic_DNA"/>
</dbReference>
<name>A0AAT9G9M2_9RICK</name>
<dbReference type="AlphaFoldDB" id="A0AAT9G9M2"/>
<dbReference type="InterPro" id="IPR003784">
    <property type="entry name" value="BioY"/>
</dbReference>
<comment type="subcellular location">
    <subcellularLocation>
        <location evidence="2">Cell membrane</location>
        <topology evidence="2">Multi-pass membrane protein</topology>
    </subcellularLocation>
</comment>
<keyword evidence="3" id="KW-1133">Transmembrane helix</keyword>